<dbReference type="SUPFAM" id="SSF57184">
    <property type="entry name" value="Growth factor receptor domain"/>
    <property type="match status" value="2"/>
</dbReference>
<evidence type="ECO:0000256" key="10">
    <source>
        <dbReference type="ARBA" id="ARBA00023180"/>
    </source>
</evidence>
<evidence type="ECO:0008006" key="18">
    <source>
        <dbReference type="Google" id="ProtNLM"/>
    </source>
</evidence>
<dbReference type="InterPro" id="IPR003609">
    <property type="entry name" value="Pan_app"/>
</dbReference>
<gene>
    <name evidence="16" type="ORF">pdam_00000548</name>
</gene>
<feature type="domain" description="EGF-like" evidence="14">
    <location>
        <begin position="154"/>
        <end position="194"/>
    </location>
</feature>
<evidence type="ECO:0000256" key="1">
    <source>
        <dbReference type="ARBA" id="ARBA00004479"/>
    </source>
</evidence>
<evidence type="ECO:0000256" key="3">
    <source>
        <dbReference type="ARBA" id="ARBA00022692"/>
    </source>
</evidence>
<dbReference type="FunFam" id="2.10.25.10:FF:000202">
    <property type="entry name" value="Multiple epidermal growth factor-like domains 8"/>
    <property type="match status" value="1"/>
</dbReference>
<dbReference type="SMART" id="SM00179">
    <property type="entry name" value="EGF_CA"/>
    <property type="match status" value="11"/>
</dbReference>
<dbReference type="InterPro" id="IPR000152">
    <property type="entry name" value="EGF-type_Asp/Asn_hydroxyl_site"/>
</dbReference>
<keyword evidence="5" id="KW-0677">Repeat</keyword>
<evidence type="ECO:0000313" key="16">
    <source>
        <dbReference type="EMBL" id="RMX46455.1"/>
    </source>
</evidence>
<dbReference type="SMART" id="SM00473">
    <property type="entry name" value="PAN_AP"/>
    <property type="match status" value="2"/>
</dbReference>
<dbReference type="PROSITE" id="PS01186">
    <property type="entry name" value="EGF_2"/>
    <property type="match status" value="9"/>
</dbReference>
<feature type="domain" description="EGF-like" evidence="14">
    <location>
        <begin position="195"/>
        <end position="236"/>
    </location>
</feature>
<dbReference type="InterPro" id="IPR036056">
    <property type="entry name" value="Fibrinogen-like_C"/>
</dbReference>
<dbReference type="STRING" id="46731.A0A3M6TYF4"/>
<evidence type="ECO:0000256" key="6">
    <source>
        <dbReference type="ARBA" id="ARBA00022837"/>
    </source>
</evidence>
<dbReference type="Gene3D" id="3.50.4.10">
    <property type="entry name" value="Hepatocyte Growth Factor"/>
    <property type="match status" value="1"/>
</dbReference>
<dbReference type="SUPFAM" id="SSF57414">
    <property type="entry name" value="Hairpin loop containing domain-like"/>
    <property type="match status" value="2"/>
</dbReference>
<sequence length="1885" mass="198342">MLWIFCYFLVCVSFTNLVAAEDQCRSEVNIRGMALKGFVFKRMTVTAPHICDILCEREIICQSYNFNRKEKICELNNRTKHARHKNFRYVEPAWFHIRRLNGRAPLGSIPELPARSCHEIKASEGKNTVSNKYWLDPFGNGKVVLVYCDMNLKDHDECLGGNNACDVNAYCTNTVGSYNCTCKEGYTGDGRSCSDIDECTNKTHSCDVHAECNNTLGSYKCTCTSAGFYGNGTHCTGFTAVFTNLDNNGREGPDSIGSHYKGQDRDGQVTLSNGIQLWTVPHTGEYRIEAIGAPGGRSEDSVTEKGGRGARMIGNFTLTKNEIIRILVGQKGATKLKTAGGGGGTFVVRENNKPLIMAGGGGGVKKMSEQHPGCDASINTTGNEGKNSPLGGENGHGGIVYGQYSGGGGGGLHSNGKTSSDQGGGEGGRGFVEGGVGGRYGGGFGGGGGFRGGVKGPGGGGGYSGGSGSANRDNSCGGGGGSFNNGTDQQNECYNSDEHGKMLWIFCYFLVCVSFTNLETAEDQCRSEVDIRGMALKGFVLKRMTVAAPHICDILCERETICQSYNFNRKEQICELNHRTKDARPENFRSDPAWFYIRRLNGRAPLGSIPELPARSCHEIKASEGKDTVSNKYWLDPSGTGKAVLVYCDMYLEDINECADSTPDCDVNAVCNNILGSYKCMCEDGFHGNGTNCTDIDECTDGIHNCDVNAECNNTLGSYKCSCKDGFHRNGTNCTDVDECADRIHNCNVNADCNNTLGSYKCSCKDGFHGNGTNCTDIDECADRIHDCDMNAECNNILGSYKCTCEDGFHRNETNCTDIDECTDGIHNCDVNAECNNTLGSYKCSCKDGFHGNGTNCTDMDECADKTHDCDMNADCNNTLGSYECSCKDGYHGNGTNCSDTDECFDGIHDCDVNAECNNTLGSYKCACKDGFHGNGTNCRDAGHNRINLLDKYQYKKWLSAIQGSKHSVENCLFLAGFTAVFTTLNASEGGKGPVSIGSHYTGQDHDGQITLFSGIQQWTVPHTGEYRIEAIGAPGGYGKNSVIKNGGRGARMIGNFNLTKKENIRILVGQKGSQAKSSSNSNAGGGGGTFVVRGSNTPLIIAGGGGGVKKMSGQNPGCDASISATGNAGNNSPLGSGGSNGNGGKTSGQSPGGGGGGFFSNGKTVSGGGKGGKGGKGYIQGGEGGAYWGGFGGGGGFRGADNGAGGGGGYSGGNGVTKKASNRLVILLPERAIFYSNNKMLRKAAGKPSLFTVLFMTQMFQSITSHQCGAGIHSIFQKMLRGHTYMTIESQAGTVALECREACHADFRCQSYNIVILNSKCELNNRTKEARPEDFVKDKDRYYMARNSKRIPLGSIPELPAYSCREIKASEGGQSVSGTYWLDSTRSGNSILAHCDMKTEVADYCIQHRCQNNARCINHHVNYTCACNSSGWTGNFCEQDVNECKKGLHGCHADATCNNTEGSYNCFCKVGFAGDGRNSCIEFKAVFTNLGSTAAGGPSSIGSHYTGQDHDGQVTVSSGIQLWTVPYTGEYRIEAIGGAGWYGKDSVVQNGGRGAKLTGNFILTKDEIIRILVGHKGKRGPNSKTTTGGGGGTFVVRGSNTPLIIAGGGGGIKNMSEQHSGCDASLSTTGNAGYSSPLGSGGTGGNGGGSAGNRPVPLGSIPELPAYSCREIKASEGGQSVSGTYWLDSTRSGNSILAHCDMKTEEFKAVFTNLGSTAAGGPSSIGSHYTGQDHDGQVTVSSGIQLWTVPYTGEYRIEAIGGAGWYGKNSVVQNGGRGAKLTGNFILTKDEIIRILVGHKGKRGPGSQTTTGGGGGTFVVRGSNTPLIIAGGGGGIKNMSEQHSGCDASISTTGNAGYSSSLGSGGTGGNGGGLNGVMAFTANG</sequence>
<feature type="domain" description="EGF-like" evidence="14">
    <location>
        <begin position="818"/>
        <end position="858"/>
    </location>
</feature>
<protein>
    <recommendedName>
        <fullName evidence="18">Fibrillin-2</fullName>
    </recommendedName>
</protein>
<dbReference type="PANTHER" id="PTHR24039">
    <property type="entry name" value="FIBRILLIN-RELATED"/>
    <property type="match status" value="1"/>
</dbReference>
<dbReference type="PROSITE" id="PS50026">
    <property type="entry name" value="EGF_3"/>
    <property type="match status" value="11"/>
</dbReference>
<keyword evidence="7" id="KW-1133">Transmembrane helix</keyword>
<dbReference type="GO" id="GO:0005509">
    <property type="term" value="F:calcium ion binding"/>
    <property type="evidence" value="ECO:0007669"/>
    <property type="project" value="InterPro"/>
</dbReference>
<keyword evidence="4 13" id="KW-0732">Signal</keyword>
<feature type="region of interest" description="Disordered" evidence="12">
    <location>
        <begin position="1071"/>
        <end position="1090"/>
    </location>
</feature>
<dbReference type="CDD" id="cd00054">
    <property type="entry name" value="EGF_CA"/>
    <property type="match status" value="11"/>
</dbReference>
<feature type="domain" description="Apple" evidence="15">
    <location>
        <begin position="525"/>
        <end position="601"/>
    </location>
</feature>
<dbReference type="InterPro" id="IPR009030">
    <property type="entry name" value="Growth_fac_rcpt_cys_sf"/>
</dbReference>
<feature type="region of interest" description="Disordered" evidence="12">
    <location>
        <begin position="1634"/>
        <end position="1658"/>
    </location>
</feature>
<dbReference type="PROSITE" id="PS50948">
    <property type="entry name" value="PAN"/>
    <property type="match status" value="3"/>
</dbReference>
<dbReference type="InterPro" id="IPR024731">
    <property type="entry name" value="NELL2-like_EGF"/>
</dbReference>
<feature type="domain" description="Apple" evidence="15">
    <location>
        <begin position="24"/>
        <end position="100"/>
    </location>
</feature>
<dbReference type="PANTHER" id="PTHR24039:SF28">
    <property type="entry name" value="EGF-LIKE DOMAIN-CONTAINING PROTEIN"/>
    <property type="match status" value="1"/>
</dbReference>
<dbReference type="PROSITE" id="PS01187">
    <property type="entry name" value="EGF_CA"/>
    <property type="match status" value="4"/>
</dbReference>
<keyword evidence="6" id="KW-0106">Calcium</keyword>
<keyword evidence="17" id="KW-1185">Reference proteome</keyword>
<comment type="subcellular location">
    <subcellularLocation>
        <location evidence="1">Membrane</location>
        <topology evidence="1">Single-pass type I membrane protein</topology>
    </subcellularLocation>
</comment>
<feature type="domain" description="EGF-like" evidence="14">
    <location>
        <begin position="695"/>
        <end position="735"/>
    </location>
</feature>
<reference evidence="16 17" key="1">
    <citation type="journal article" date="2018" name="Sci. Rep.">
        <title>Comparative analysis of the Pocillopora damicornis genome highlights role of immune system in coral evolution.</title>
        <authorList>
            <person name="Cunning R."/>
            <person name="Bay R.A."/>
            <person name="Gillette P."/>
            <person name="Baker A.C."/>
            <person name="Traylor-Knowles N."/>
        </authorList>
    </citation>
    <scope>NUCLEOTIDE SEQUENCE [LARGE SCALE GENOMIC DNA]</scope>
    <source>
        <strain evidence="16">RSMAS</strain>
        <tissue evidence="16">Whole animal</tissue>
    </source>
</reference>
<dbReference type="EMBL" id="RCHS01002704">
    <property type="protein sequence ID" value="RMX46455.1"/>
    <property type="molecule type" value="Genomic_DNA"/>
</dbReference>
<evidence type="ECO:0000256" key="8">
    <source>
        <dbReference type="ARBA" id="ARBA00023136"/>
    </source>
</evidence>
<dbReference type="Pfam" id="PF00024">
    <property type="entry name" value="PAN_1"/>
    <property type="match status" value="2"/>
</dbReference>
<accession>A0A3M6TYF4</accession>
<feature type="domain" description="EGF-like" evidence="14">
    <location>
        <begin position="859"/>
        <end position="899"/>
    </location>
</feature>
<feature type="region of interest" description="Disordered" evidence="12">
    <location>
        <begin position="1120"/>
        <end position="1174"/>
    </location>
</feature>
<evidence type="ECO:0000256" key="7">
    <source>
        <dbReference type="ARBA" id="ARBA00022989"/>
    </source>
</evidence>
<dbReference type="PROSITE" id="PS00010">
    <property type="entry name" value="ASX_HYDROXYL"/>
    <property type="match status" value="11"/>
</dbReference>
<feature type="compositionally biased region" description="Low complexity" evidence="12">
    <location>
        <begin position="1071"/>
        <end position="1083"/>
    </location>
</feature>
<feature type="domain" description="EGF-like" evidence="14">
    <location>
        <begin position="736"/>
        <end position="776"/>
    </location>
</feature>
<feature type="domain" description="EGF-like" evidence="14">
    <location>
        <begin position="1402"/>
        <end position="1439"/>
    </location>
</feature>
<dbReference type="InterPro" id="IPR000742">
    <property type="entry name" value="EGF"/>
</dbReference>
<dbReference type="SUPFAM" id="SSF56496">
    <property type="entry name" value="Fibrinogen C-terminal domain-like"/>
    <property type="match status" value="3"/>
</dbReference>
<evidence type="ECO:0000256" key="2">
    <source>
        <dbReference type="ARBA" id="ARBA00022536"/>
    </source>
</evidence>
<dbReference type="Gene3D" id="2.10.25.10">
    <property type="entry name" value="Laminin"/>
    <property type="match status" value="11"/>
</dbReference>
<dbReference type="Pfam" id="PF12947">
    <property type="entry name" value="EGF_3"/>
    <property type="match status" value="8"/>
</dbReference>
<dbReference type="GO" id="GO:0048731">
    <property type="term" value="P:system development"/>
    <property type="evidence" value="ECO:0007669"/>
    <property type="project" value="UniProtKB-ARBA"/>
</dbReference>
<dbReference type="Pfam" id="PF07645">
    <property type="entry name" value="EGF_CA"/>
    <property type="match status" value="2"/>
</dbReference>
<keyword evidence="3" id="KW-0812">Transmembrane</keyword>
<proteinExistence type="predicted"/>
<keyword evidence="2 11" id="KW-0245">EGF-like domain</keyword>
<evidence type="ECO:0000256" key="13">
    <source>
        <dbReference type="SAM" id="SignalP"/>
    </source>
</evidence>
<feature type="compositionally biased region" description="Gly residues" evidence="12">
    <location>
        <begin position="1136"/>
        <end position="1174"/>
    </location>
</feature>
<evidence type="ECO:0000313" key="17">
    <source>
        <dbReference type="Proteomes" id="UP000275408"/>
    </source>
</evidence>
<evidence type="ECO:0000256" key="9">
    <source>
        <dbReference type="ARBA" id="ARBA00023157"/>
    </source>
</evidence>
<dbReference type="SMART" id="SM00181">
    <property type="entry name" value="EGF"/>
    <property type="match status" value="11"/>
</dbReference>
<evidence type="ECO:0000256" key="5">
    <source>
        <dbReference type="ARBA" id="ARBA00022737"/>
    </source>
</evidence>
<evidence type="ECO:0000256" key="12">
    <source>
        <dbReference type="SAM" id="MobiDB-lite"/>
    </source>
</evidence>
<dbReference type="OrthoDB" id="10022113at2759"/>
<feature type="domain" description="EGF-like" evidence="14">
    <location>
        <begin position="1441"/>
        <end position="1482"/>
    </location>
</feature>
<dbReference type="GO" id="GO:0048513">
    <property type="term" value="P:animal organ development"/>
    <property type="evidence" value="ECO:0007669"/>
    <property type="project" value="UniProtKB-ARBA"/>
</dbReference>
<dbReference type="FunFam" id="2.10.25.10:FF:000038">
    <property type="entry name" value="Fibrillin 2"/>
    <property type="match status" value="9"/>
</dbReference>
<evidence type="ECO:0000259" key="15">
    <source>
        <dbReference type="PROSITE" id="PS50948"/>
    </source>
</evidence>
<feature type="domain" description="EGF-like" evidence="14">
    <location>
        <begin position="654"/>
        <end position="694"/>
    </location>
</feature>
<feature type="domain" description="Apple" evidence="15">
    <location>
        <begin position="1269"/>
        <end position="1349"/>
    </location>
</feature>
<organism evidence="16 17">
    <name type="scientific">Pocillopora damicornis</name>
    <name type="common">Cauliflower coral</name>
    <name type="synonym">Millepora damicornis</name>
    <dbReference type="NCBI Taxonomy" id="46731"/>
    <lineage>
        <taxon>Eukaryota</taxon>
        <taxon>Metazoa</taxon>
        <taxon>Cnidaria</taxon>
        <taxon>Anthozoa</taxon>
        <taxon>Hexacorallia</taxon>
        <taxon>Scleractinia</taxon>
        <taxon>Astrocoeniina</taxon>
        <taxon>Pocilloporidae</taxon>
        <taxon>Pocillopora</taxon>
    </lineage>
</organism>
<keyword evidence="8" id="KW-0472">Membrane</keyword>
<evidence type="ECO:0000259" key="14">
    <source>
        <dbReference type="PROSITE" id="PS50026"/>
    </source>
</evidence>
<keyword evidence="10" id="KW-0325">Glycoprotein</keyword>
<dbReference type="InterPro" id="IPR018097">
    <property type="entry name" value="EGF_Ca-bd_CS"/>
</dbReference>
<feature type="domain" description="EGF-like" evidence="14">
    <location>
        <begin position="900"/>
        <end position="940"/>
    </location>
</feature>
<dbReference type="SUPFAM" id="SSF57196">
    <property type="entry name" value="EGF/Laminin"/>
    <property type="match status" value="6"/>
</dbReference>
<evidence type="ECO:0000256" key="11">
    <source>
        <dbReference type="PROSITE-ProRule" id="PRU00076"/>
    </source>
</evidence>
<dbReference type="InterPro" id="IPR001881">
    <property type="entry name" value="EGF-like_Ca-bd_dom"/>
</dbReference>
<keyword evidence="9" id="KW-1015">Disulfide bond</keyword>
<evidence type="ECO:0000256" key="4">
    <source>
        <dbReference type="ARBA" id="ARBA00022729"/>
    </source>
</evidence>
<feature type="signal peptide" evidence="13">
    <location>
        <begin position="1"/>
        <end position="20"/>
    </location>
</feature>
<comment type="caution">
    <text evidence="11">Lacks conserved residue(s) required for the propagation of feature annotation.</text>
</comment>
<comment type="caution">
    <text evidence="16">The sequence shown here is derived from an EMBL/GenBank/DDBJ whole genome shotgun (WGS) entry which is preliminary data.</text>
</comment>
<feature type="compositionally biased region" description="Gly residues" evidence="12">
    <location>
        <begin position="1640"/>
        <end position="1652"/>
    </location>
</feature>
<dbReference type="Proteomes" id="UP000275408">
    <property type="component" value="Unassembled WGS sequence"/>
</dbReference>
<name>A0A3M6TYF4_POCDA</name>
<feature type="domain" description="EGF-like" evidence="14">
    <location>
        <begin position="777"/>
        <end position="817"/>
    </location>
</feature>
<dbReference type="InterPro" id="IPR049883">
    <property type="entry name" value="NOTCH1_EGF-like"/>
</dbReference>
<feature type="chain" id="PRO_5018101158" description="Fibrillin-2" evidence="13">
    <location>
        <begin position="21"/>
        <end position="1885"/>
    </location>
</feature>
<dbReference type="GO" id="GO:0016020">
    <property type="term" value="C:membrane"/>
    <property type="evidence" value="ECO:0007669"/>
    <property type="project" value="UniProtKB-SubCell"/>
</dbReference>